<dbReference type="Gene3D" id="3.10.20.30">
    <property type="match status" value="1"/>
</dbReference>
<sequence length="64" mass="6888">MKIVLNGEMREVQAETLADLLQECGFSGRVAAAVNEGFVPSSLRKARKIKDGDRIEVVAPMQGG</sequence>
<protein>
    <submittedName>
        <fullName evidence="1">Sulfur carrier protein ThiS</fullName>
    </submittedName>
</protein>
<dbReference type="Pfam" id="PF02597">
    <property type="entry name" value="ThiS"/>
    <property type="match status" value="1"/>
</dbReference>
<evidence type="ECO:0000313" key="2">
    <source>
        <dbReference type="Proteomes" id="UP000050786"/>
    </source>
</evidence>
<dbReference type="NCBIfam" id="TIGR01683">
    <property type="entry name" value="thiS"/>
    <property type="match status" value="1"/>
</dbReference>
<reference evidence="2" key="1">
    <citation type="submission" date="2015-09" db="EMBL/GenBank/DDBJ databases">
        <authorList>
            <person name="Rodrigo-Torres L."/>
            <person name="Arahal D.R."/>
        </authorList>
    </citation>
    <scope>NUCLEOTIDE SEQUENCE [LARGE SCALE GENOMIC DNA]</scope>
    <source>
        <strain evidence="2">CECT 4293</strain>
    </source>
</reference>
<organism evidence="1 2">
    <name type="scientific">Ruegeria atlantica</name>
    <dbReference type="NCBI Taxonomy" id="81569"/>
    <lineage>
        <taxon>Bacteria</taxon>
        <taxon>Pseudomonadati</taxon>
        <taxon>Pseudomonadota</taxon>
        <taxon>Alphaproteobacteria</taxon>
        <taxon>Rhodobacterales</taxon>
        <taxon>Roseobacteraceae</taxon>
        <taxon>Ruegeria</taxon>
    </lineage>
</organism>
<evidence type="ECO:0000313" key="1">
    <source>
        <dbReference type="EMBL" id="CUH45193.1"/>
    </source>
</evidence>
<name>A0A0P1E864_9RHOB</name>
<dbReference type="CDD" id="cd00565">
    <property type="entry name" value="Ubl_ThiS"/>
    <property type="match status" value="1"/>
</dbReference>
<dbReference type="InterPro" id="IPR016155">
    <property type="entry name" value="Mopterin_synth/thiamin_S_b"/>
</dbReference>
<keyword evidence="2" id="KW-1185">Reference proteome</keyword>
<accession>A0A0P1E864</accession>
<dbReference type="EMBL" id="CYPS01000064">
    <property type="protein sequence ID" value="CUH45193.1"/>
    <property type="molecule type" value="Genomic_DNA"/>
</dbReference>
<dbReference type="InterPro" id="IPR010035">
    <property type="entry name" value="Thi_S"/>
</dbReference>
<dbReference type="SUPFAM" id="SSF54285">
    <property type="entry name" value="MoaD/ThiS"/>
    <property type="match status" value="1"/>
</dbReference>
<dbReference type="AlphaFoldDB" id="A0A0P1E864"/>
<dbReference type="InterPro" id="IPR012675">
    <property type="entry name" value="Beta-grasp_dom_sf"/>
</dbReference>
<dbReference type="PANTHER" id="PTHR34472">
    <property type="entry name" value="SULFUR CARRIER PROTEIN THIS"/>
    <property type="match status" value="1"/>
</dbReference>
<dbReference type="Proteomes" id="UP000050786">
    <property type="component" value="Unassembled WGS sequence"/>
</dbReference>
<proteinExistence type="predicted"/>
<dbReference type="RefSeq" id="WP_058275100.1">
    <property type="nucleotide sequence ID" value="NZ_CYPS01000064.1"/>
</dbReference>
<dbReference type="PANTHER" id="PTHR34472:SF1">
    <property type="entry name" value="SULFUR CARRIER PROTEIN THIS"/>
    <property type="match status" value="1"/>
</dbReference>
<dbReference type="InterPro" id="IPR003749">
    <property type="entry name" value="ThiS/MoaD-like"/>
</dbReference>
<gene>
    <name evidence="1" type="ORF">RUM4293_04104</name>
</gene>